<evidence type="ECO:0000256" key="4">
    <source>
        <dbReference type="ARBA" id="ARBA00022989"/>
    </source>
</evidence>
<dbReference type="InterPro" id="IPR003838">
    <property type="entry name" value="ABC3_permease_C"/>
</dbReference>
<sequence>MRWGVPLRGGRAQVLAAPAAWVVALLVVALATALAVVVPAAVAATADDAVRAQAAAAGTGADTVVTAPFPEDPSGTVRREAGAADDTRALAADLAGRLPGPLAGAVGTPVAAAGTRDLPLTLPAPVAVALGPTELRLTWVARAGGAAVTWTAGAAPGVAAADGEVQAGLAAPVAAALGVGPGDRLAARTPDGVDVDVVVSGVFTADDPTDPVWVRTPRLLGPATRGSGAALRTAVAALLSDDALPDARVAAGPLTRTVTFPAAPGGLTAPGADAVARAVTEVRAAPVVLGVSPLPRVDSRLGDLLDAATATLDAARAQAAVLVAAVGLATALVLLLAAAALVGRRGRVLGLSRARGGSLPGLATALLVEGGVLTVAGAGAGLLLGIVLAPGPVPWGAAAAGVLPVALAGVLALPVLGVRAADAATGGRRVPLDARARTRARRETRLRRGAVDLAVVLLAVGAVLALRSRGVPGGLLAVAAPALAVLAGAVLVARVQPALTGALLGPARRSRGAVPLLAAAGARSTAVLAPVALTAVVALAVTVVCLGTTARAGQVEASWTAVGADAAVTADPLPDLDLPDLDLAGAPGVDLAVPARVAEGVQLSTAAGGARTRVVVVDPGAYAELVGSTPLPDVAGLEGLEGLGDRALVTPDVGGDGTVLLDGQAVRFTVAGTLPPGPTTVLLPPAAVPADLAAPDVLWLTGPGAAAAAATVPGGTVELRADRLAAVADAPLPRGLAVLGAVAAGVLLDLGVLAVVLGGVAGARRRRATSGVLRTLGLGERQARAVTLLELLPGVLATAVPGALLGVAVAALVSGPLGLRLLTGQATDPALAVPWWLPVLLVPPLLAVGVTVLAEARARRRVPLGTVLREP</sequence>
<dbReference type="Pfam" id="PF02687">
    <property type="entry name" value="FtsX"/>
    <property type="match status" value="1"/>
</dbReference>
<dbReference type="GO" id="GO:0022857">
    <property type="term" value="F:transmembrane transporter activity"/>
    <property type="evidence" value="ECO:0007669"/>
    <property type="project" value="TreeGrafter"/>
</dbReference>
<feature type="transmembrane region" description="Helical" evidence="7">
    <location>
        <begin position="736"/>
        <end position="760"/>
    </location>
</feature>
<comment type="similarity">
    <text evidence="6">Belongs to the ABC-4 integral membrane protein family.</text>
</comment>
<feature type="transmembrane region" description="Helical" evidence="7">
    <location>
        <begin position="833"/>
        <end position="854"/>
    </location>
</feature>
<keyword evidence="5 7" id="KW-0472">Membrane</keyword>
<keyword evidence="10" id="KW-1185">Reference proteome</keyword>
<name>A0A1I1QQL8_9ACTN</name>
<comment type="subcellular location">
    <subcellularLocation>
        <location evidence="1">Cell membrane</location>
        <topology evidence="1">Multi-pass membrane protein</topology>
    </subcellularLocation>
</comment>
<keyword evidence="3 7" id="KW-0812">Transmembrane</keyword>
<proteinExistence type="inferred from homology"/>
<dbReference type="PANTHER" id="PTHR30572:SF4">
    <property type="entry name" value="ABC TRANSPORTER PERMEASE YTRF"/>
    <property type="match status" value="1"/>
</dbReference>
<dbReference type="PANTHER" id="PTHR30572">
    <property type="entry name" value="MEMBRANE COMPONENT OF TRANSPORTER-RELATED"/>
    <property type="match status" value="1"/>
</dbReference>
<dbReference type="STRING" id="1225127.SAMN05661030_2906"/>
<organism evidence="9 10">
    <name type="scientific">Klenkia taihuensis</name>
    <dbReference type="NCBI Taxonomy" id="1225127"/>
    <lineage>
        <taxon>Bacteria</taxon>
        <taxon>Bacillati</taxon>
        <taxon>Actinomycetota</taxon>
        <taxon>Actinomycetes</taxon>
        <taxon>Geodermatophilales</taxon>
        <taxon>Geodermatophilaceae</taxon>
        <taxon>Klenkia</taxon>
    </lineage>
</organism>
<feature type="transmembrane region" description="Helical" evidence="7">
    <location>
        <begin position="514"/>
        <end position="541"/>
    </location>
</feature>
<evidence type="ECO:0000256" key="1">
    <source>
        <dbReference type="ARBA" id="ARBA00004651"/>
    </source>
</evidence>
<dbReference type="GO" id="GO:0005886">
    <property type="term" value="C:plasma membrane"/>
    <property type="evidence" value="ECO:0007669"/>
    <property type="project" value="UniProtKB-SubCell"/>
</dbReference>
<dbReference type="InterPro" id="IPR050250">
    <property type="entry name" value="Macrolide_Exporter_MacB"/>
</dbReference>
<keyword evidence="2" id="KW-1003">Cell membrane</keyword>
<evidence type="ECO:0000256" key="2">
    <source>
        <dbReference type="ARBA" id="ARBA00022475"/>
    </source>
</evidence>
<accession>A0A1I1QQL8</accession>
<feature type="transmembrane region" description="Helical" evidence="7">
    <location>
        <begin position="473"/>
        <end position="493"/>
    </location>
</feature>
<feature type="domain" description="ABC3 transporter permease C-terminal" evidence="8">
    <location>
        <begin position="743"/>
        <end position="853"/>
    </location>
</feature>
<evidence type="ECO:0000313" key="9">
    <source>
        <dbReference type="EMBL" id="SFD24302.1"/>
    </source>
</evidence>
<evidence type="ECO:0000256" key="7">
    <source>
        <dbReference type="SAM" id="Phobius"/>
    </source>
</evidence>
<dbReference type="OrthoDB" id="3782729at2"/>
<evidence type="ECO:0000256" key="3">
    <source>
        <dbReference type="ARBA" id="ARBA00022692"/>
    </source>
</evidence>
<feature type="transmembrane region" description="Helical" evidence="7">
    <location>
        <begin position="362"/>
        <end position="389"/>
    </location>
</feature>
<feature type="transmembrane region" description="Helical" evidence="7">
    <location>
        <begin position="791"/>
        <end position="813"/>
    </location>
</feature>
<evidence type="ECO:0000256" key="6">
    <source>
        <dbReference type="ARBA" id="ARBA00038076"/>
    </source>
</evidence>
<dbReference type="Proteomes" id="UP000199022">
    <property type="component" value="Unassembled WGS sequence"/>
</dbReference>
<reference evidence="10" key="1">
    <citation type="submission" date="2016-10" db="EMBL/GenBank/DDBJ databases">
        <authorList>
            <person name="Varghese N."/>
            <person name="Submissions S."/>
        </authorList>
    </citation>
    <scope>NUCLEOTIDE SEQUENCE [LARGE SCALE GENOMIC DNA]</scope>
    <source>
        <strain evidence="10">DSM 45962</strain>
    </source>
</reference>
<gene>
    <name evidence="9" type="ORF">SAMN05661030_2906</name>
</gene>
<dbReference type="EMBL" id="FOMD01000003">
    <property type="protein sequence ID" value="SFD24302.1"/>
    <property type="molecule type" value="Genomic_DNA"/>
</dbReference>
<dbReference type="AlphaFoldDB" id="A0A1I1QQL8"/>
<keyword evidence="4 7" id="KW-1133">Transmembrane helix</keyword>
<evidence type="ECO:0000259" key="8">
    <source>
        <dbReference type="Pfam" id="PF02687"/>
    </source>
</evidence>
<feature type="transmembrane region" description="Helical" evidence="7">
    <location>
        <begin position="319"/>
        <end position="342"/>
    </location>
</feature>
<evidence type="ECO:0000256" key="5">
    <source>
        <dbReference type="ARBA" id="ARBA00023136"/>
    </source>
</evidence>
<evidence type="ECO:0000313" key="10">
    <source>
        <dbReference type="Proteomes" id="UP000199022"/>
    </source>
</evidence>
<feature type="transmembrane region" description="Helical" evidence="7">
    <location>
        <begin position="449"/>
        <end position="467"/>
    </location>
</feature>
<protein>
    <submittedName>
        <fullName evidence="9">Putative ABC transport system permease protein</fullName>
    </submittedName>
</protein>
<feature type="transmembrane region" description="Helical" evidence="7">
    <location>
        <begin position="395"/>
        <end position="418"/>
    </location>
</feature>